<dbReference type="Gene3D" id="3.30.70.270">
    <property type="match status" value="1"/>
</dbReference>
<proteinExistence type="predicted"/>
<evidence type="ECO:0000256" key="1">
    <source>
        <dbReference type="SAM" id="Phobius"/>
    </source>
</evidence>
<accession>A0A1W1BG39</accession>
<dbReference type="GO" id="GO:0005886">
    <property type="term" value="C:plasma membrane"/>
    <property type="evidence" value="ECO:0007669"/>
    <property type="project" value="TreeGrafter"/>
</dbReference>
<feature type="domain" description="GGDEF" evidence="2">
    <location>
        <begin position="253"/>
        <end position="385"/>
    </location>
</feature>
<feature type="transmembrane region" description="Helical" evidence="1">
    <location>
        <begin position="200"/>
        <end position="222"/>
    </location>
</feature>
<keyword evidence="1" id="KW-0472">Membrane</keyword>
<dbReference type="PROSITE" id="PS50887">
    <property type="entry name" value="GGDEF"/>
    <property type="match status" value="1"/>
</dbReference>
<keyword evidence="1" id="KW-1133">Transmembrane helix</keyword>
<name>A0A1W1BG39_9ZZZZ</name>
<dbReference type="FunFam" id="3.30.70.270:FF:000001">
    <property type="entry name" value="Diguanylate cyclase domain protein"/>
    <property type="match status" value="1"/>
</dbReference>
<keyword evidence="1" id="KW-0812">Transmembrane</keyword>
<evidence type="ECO:0000313" key="3">
    <source>
        <dbReference type="EMBL" id="SFV52504.1"/>
    </source>
</evidence>
<dbReference type="GO" id="GO:1902201">
    <property type="term" value="P:negative regulation of bacterial-type flagellum-dependent cell motility"/>
    <property type="evidence" value="ECO:0007669"/>
    <property type="project" value="TreeGrafter"/>
</dbReference>
<dbReference type="SMART" id="SM00267">
    <property type="entry name" value="GGDEF"/>
    <property type="match status" value="1"/>
</dbReference>
<dbReference type="AlphaFoldDB" id="A0A1W1BG39"/>
<dbReference type="InterPro" id="IPR029787">
    <property type="entry name" value="Nucleotide_cyclase"/>
</dbReference>
<dbReference type="GO" id="GO:0043709">
    <property type="term" value="P:cell adhesion involved in single-species biofilm formation"/>
    <property type="evidence" value="ECO:0007669"/>
    <property type="project" value="TreeGrafter"/>
</dbReference>
<gene>
    <name evidence="3" type="ORF">MNB_SM-6-972</name>
</gene>
<organism evidence="3">
    <name type="scientific">hydrothermal vent metagenome</name>
    <dbReference type="NCBI Taxonomy" id="652676"/>
    <lineage>
        <taxon>unclassified sequences</taxon>
        <taxon>metagenomes</taxon>
        <taxon>ecological metagenomes</taxon>
    </lineage>
</organism>
<dbReference type="InterPro" id="IPR050469">
    <property type="entry name" value="Diguanylate_Cyclase"/>
</dbReference>
<dbReference type="PANTHER" id="PTHR45138">
    <property type="entry name" value="REGULATORY COMPONENTS OF SENSORY TRANSDUCTION SYSTEM"/>
    <property type="match status" value="1"/>
</dbReference>
<dbReference type="EMBL" id="FPHK01000001">
    <property type="protein sequence ID" value="SFV52504.1"/>
    <property type="molecule type" value="Genomic_DNA"/>
</dbReference>
<dbReference type="Pfam" id="PF00990">
    <property type="entry name" value="GGDEF"/>
    <property type="match status" value="1"/>
</dbReference>
<protein>
    <submittedName>
        <fullName evidence="3">Diguanylate cyclase (GGDEF domain)</fullName>
    </submittedName>
</protein>
<dbReference type="InterPro" id="IPR043128">
    <property type="entry name" value="Rev_trsase/Diguanyl_cyclase"/>
</dbReference>
<dbReference type="SUPFAM" id="SSF55073">
    <property type="entry name" value="Nucleotide cyclase"/>
    <property type="match status" value="1"/>
</dbReference>
<reference evidence="3" key="1">
    <citation type="submission" date="2016-10" db="EMBL/GenBank/DDBJ databases">
        <authorList>
            <person name="de Groot N.N."/>
        </authorList>
    </citation>
    <scope>NUCLEOTIDE SEQUENCE</scope>
</reference>
<dbReference type="GO" id="GO:0052621">
    <property type="term" value="F:diguanylate cyclase activity"/>
    <property type="evidence" value="ECO:0007669"/>
    <property type="project" value="TreeGrafter"/>
</dbReference>
<dbReference type="NCBIfam" id="TIGR00254">
    <property type="entry name" value="GGDEF"/>
    <property type="match status" value="1"/>
</dbReference>
<evidence type="ECO:0000259" key="2">
    <source>
        <dbReference type="PROSITE" id="PS50887"/>
    </source>
</evidence>
<dbReference type="CDD" id="cd01949">
    <property type="entry name" value="GGDEF"/>
    <property type="match status" value="1"/>
</dbReference>
<dbReference type="InterPro" id="IPR000160">
    <property type="entry name" value="GGDEF_dom"/>
</dbReference>
<sequence>MSQEQTRSIMNIKIVQLIILLLVILSVSFVSYAEYKDTLKETTDKLNKKIIHFHFETFSQLSQIYLKDTNKHFLQDVKQNQDLRDKFEDMLRLIRISTIQNLFVITRNDNSNYYFLLDSDKNSQTRANILEPFNPLGDLWDKSYALKQPEVYHHNKNTDLWITIAYPIVENNRTVAIIGADISHDLDLNMQTQLHNFSTFFIWIMLLALLWFVFSYLLTLYFRKKYYEGYIDPLTKIYNRKYLYDILLKKLSRRYQLFMVDIDLFKTVNDTYGHDAGDAILKEVAKRLNSLVRDEDSIIRFGGEEFLIYTTKLNQKQSIQFAERLRKNVKKDPIIYKDIKCFITVSIGIYPDARNDMPFDDMFKKADEALYMAKLSGRDCVKVAQ</sequence>
<dbReference type="PANTHER" id="PTHR45138:SF9">
    <property type="entry name" value="DIGUANYLATE CYCLASE DGCM-RELATED"/>
    <property type="match status" value="1"/>
</dbReference>